<dbReference type="AlphaFoldDB" id="A0A139AVU7"/>
<evidence type="ECO:0000313" key="2">
    <source>
        <dbReference type="EMBL" id="KXS20856.1"/>
    </source>
</evidence>
<organism evidence="2 3">
    <name type="scientific">Gonapodya prolifera (strain JEL478)</name>
    <name type="common">Monoblepharis prolifera</name>
    <dbReference type="NCBI Taxonomy" id="1344416"/>
    <lineage>
        <taxon>Eukaryota</taxon>
        <taxon>Fungi</taxon>
        <taxon>Fungi incertae sedis</taxon>
        <taxon>Chytridiomycota</taxon>
        <taxon>Chytridiomycota incertae sedis</taxon>
        <taxon>Monoblepharidomycetes</taxon>
        <taxon>Monoblepharidales</taxon>
        <taxon>Gonapodyaceae</taxon>
        <taxon>Gonapodya</taxon>
    </lineage>
</organism>
<dbReference type="PANTHER" id="PTHR42103:SF2">
    <property type="entry name" value="AB HYDROLASE-1 DOMAIN-CONTAINING PROTEIN"/>
    <property type="match status" value="1"/>
</dbReference>
<reference evidence="2 3" key="1">
    <citation type="journal article" date="2015" name="Genome Biol. Evol.">
        <title>Phylogenomic analyses indicate that early fungi evolved digesting cell walls of algal ancestors of land plants.</title>
        <authorList>
            <person name="Chang Y."/>
            <person name="Wang S."/>
            <person name="Sekimoto S."/>
            <person name="Aerts A.L."/>
            <person name="Choi C."/>
            <person name="Clum A."/>
            <person name="LaButti K.M."/>
            <person name="Lindquist E.A."/>
            <person name="Yee Ngan C."/>
            <person name="Ohm R.A."/>
            <person name="Salamov A.A."/>
            <person name="Grigoriev I.V."/>
            <person name="Spatafora J.W."/>
            <person name="Berbee M.L."/>
        </authorList>
    </citation>
    <scope>NUCLEOTIDE SEQUENCE [LARGE SCALE GENOMIC DNA]</scope>
    <source>
        <strain evidence="2 3">JEL478</strain>
    </source>
</reference>
<dbReference type="Gene3D" id="3.40.50.1820">
    <property type="entry name" value="alpha/beta hydrolase"/>
    <property type="match status" value="1"/>
</dbReference>
<dbReference type="PANTHER" id="PTHR42103">
    <property type="entry name" value="ALPHA/BETA-HYDROLASES SUPERFAMILY PROTEIN"/>
    <property type="match status" value="1"/>
</dbReference>
<dbReference type="EMBL" id="KQ965734">
    <property type="protein sequence ID" value="KXS20856.1"/>
    <property type="molecule type" value="Genomic_DNA"/>
</dbReference>
<evidence type="ECO:0008006" key="4">
    <source>
        <dbReference type="Google" id="ProtNLM"/>
    </source>
</evidence>
<protein>
    <recommendedName>
        <fullName evidence="4">KANL3/Tex30 alpha/beta hydrolase-like domain-containing protein</fullName>
    </recommendedName>
</protein>
<gene>
    <name evidence="2" type="ORF">M427DRAFT_94201</name>
</gene>
<feature type="non-terminal residue" evidence="2">
    <location>
        <position position="1"/>
    </location>
</feature>
<feature type="region of interest" description="Disordered" evidence="1">
    <location>
        <begin position="65"/>
        <end position="88"/>
    </location>
</feature>
<dbReference type="Proteomes" id="UP000070544">
    <property type="component" value="Unassembled WGS sequence"/>
</dbReference>
<name>A0A139AVU7_GONPJ</name>
<evidence type="ECO:0000313" key="3">
    <source>
        <dbReference type="Proteomes" id="UP000070544"/>
    </source>
</evidence>
<proteinExistence type="predicted"/>
<accession>A0A139AVU7</accession>
<keyword evidence="3" id="KW-1185">Reference proteome</keyword>
<dbReference type="OMA" id="QVTDIIC"/>
<dbReference type="SUPFAM" id="SSF53474">
    <property type="entry name" value="alpha/beta-Hydrolases"/>
    <property type="match status" value="1"/>
</dbReference>
<sequence length="220" mass="23716">IVGGNLHNNVVVALAERLNSLGFACLRFNFRGIGRSTGWPTFRGTGETQDMLSVCRYLLWGTSSPPVSEDEPGPANPPPIELGPSRDPVPRPDRLIIVGYSYGSLQTFSAVSISPSIRARTRGIVAVAYPYGVLWALTLFDGSSYSSACAEGCADVPKLFVMGDADNFTSADALREFVEDEVDGRKMCVILAGKDHFFGGEEDDVCDIVEEWVTGLEQSG</sequence>
<evidence type="ECO:0000256" key="1">
    <source>
        <dbReference type="SAM" id="MobiDB-lite"/>
    </source>
</evidence>
<dbReference type="STRING" id="1344416.A0A139AVU7"/>
<dbReference type="InterPro" id="IPR029058">
    <property type="entry name" value="AB_hydrolase_fold"/>
</dbReference>
<dbReference type="OrthoDB" id="10260961at2759"/>